<dbReference type="AlphaFoldDB" id="A0A8H6XMY9"/>
<dbReference type="Pfam" id="PF13637">
    <property type="entry name" value="Ank_4"/>
    <property type="match status" value="1"/>
</dbReference>
<dbReference type="InterPro" id="IPR056884">
    <property type="entry name" value="NPHP3-like_N"/>
</dbReference>
<dbReference type="Gene3D" id="1.20.930.20">
    <property type="entry name" value="Adaptor protein Cbl, N-terminal domain"/>
    <property type="match status" value="1"/>
</dbReference>
<dbReference type="SUPFAM" id="SSF52540">
    <property type="entry name" value="P-loop containing nucleoside triphosphate hydrolases"/>
    <property type="match status" value="1"/>
</dbReference>
<feature type="repeat" description="ANK" evidence="3">
    <location>
        <begin position="1010"/>
        <end position="1042"/>
    </location>
</feature>
<feature type="compositionally biased region" description="Basic and acidic residues" evidence="5">
    <location>
        <begin position="1221"/>
        <end position="1233"/>
    </location>
</feature>
<dbReference type="SMART" id="SM00248">
    <property type="entry name" value="ANK"/>
    <property type="match status" value="13"/>
</dbReference>
<name>A0A8H6XMY9_9AGAR</name>
<feature type="repeat" description="ANK" evidence="3">
    <location>
        <begin position="1074"/>
        <end position="1106"/>
    </location>
</feature>
<dbReference type="InterPro" id="IPR059179">
    <property type="entry name" value="MLKL-like_MCAfunc"/>
</dbReference>
<reference evidence="8" key="1">
    <citation type="submission" date="2020-05" db="EMBL/GenBank/DDBJ databases">
        <title>Mycena genomes resolve the evolution of fungal bioluminescence.</title>
        <authorList>
            <person name="Tsai I.J."/>
        </authorList>
    </citation>
    <scope>NUCLEOTIDE SEQUENCE</scope>
    <source>
        <strain evidence="8">CCC161011</strain>
    </source>
</reference>
<dbReference type="EMBL" id="JACAZI010000016">
    <property type="protein sequence ID" value="KAF7343426.1"/>
    <property type="molecule type" value="Genomic_DNA"/>
</dbReference>
<sequence>METALAVITIGTCVKDLVELGQKIKDSIEKVRENKEQLSKLKDNVDETVNGLAKLDQGFTNARPSAELSAALDDLKNHLEKIHDKCERASQHTSWIKSWWKRDKIDREIKRLKDLESDCLDEFQLFCAARTEGKVDQLGGATARIETDIKHIARKTDQITDTAARIEDNTIQIKNTTVRIDKGTIQIAETTARTEHTTVLTAHTTARIEHTTDQVQVSVLRRKLEEWLQNPPSMKKRQDDTQELQHEGTGSWFLNGPQFGEWKDKPGALWIRGNTGTGKSVLSSVVIRTLFSDRQQRTAVAYFYFDFRDERSQSAKIMLHSIILQLSAQSFSPYSALDQLHKSSEGQTLPTYQNLLDILDELLSDFVHTYIVLDALDECTENDRLVQFIIRLRDWTQRSLHLLFTSQPRDAFMKAFEDVSLVVLSPDITRHDIKRFVDSELPKLSHLSRRSEEIIEKVVMKSNGMFRLAACLLIELRDAFSPDLDAILAQLPDDLFGIYSRFLKRIHPTALVYISAVLRWLSFSHRPVTLTQLEDAVAFNFSGPGFVYDPRRRGGNAERVVKMLEGMVHLNVNSRGSIVSLAHASVADYLESDRFTQEYPAYDLRTGPSHRFLAQSCLGYLLHFADHPLTDARQAHYPLGRDAAENWYYHYPLGGYAAENWYRHLHQSDDPTLLSHLVTDVLQSENSLHTAFHTLRRRPQWASFNVLRVDGWSYLYKALDYGETTKPLQPLSVCSELGYSLAVHFLLQNGADPNNDDLLGFTALQLASKQGHIDIVRQLLEYGAQADQRGNKTAHPAIRMACDRGHTEIVRLLLQHGAAANPMGGDDNPLHIAADKGYTEIVRLLLAHGAEINATGGAYSSAGTMDRFSPPYRGSDHTNPFSLLLRCGKANALHFASQKGHIDVVRLLLDNGAEINTAGTSALHIAAKHDDTEMVRLLLAHGAEINATCGEFGSALSVACAEGHMHIDTALLDANNAIDSALLAEAKKGCTATVRLLLDKGANVNGVGGKHGSVLRAAAKNGCTEIVRLLLDKGAEINSGGKCGSTLDVAAEKSHREIVQVLLDKDAVVSAGGKYDSVLYIAAKKGNTEIVQLLLDKGAEVNASGEHGNALYIAAEKGHTEIVQLLIDKGADVNAGGEYGSALQAASWGCHIEAVRLLLEKGADVNADSGECGSALEIASRFQFDWMLKSKSEKEKAREIVQILLDHGAHPEDAEDTDGSEDLRENSDSESEK</sequence>
<dbReference type="GO" id="GO:0007166">
    <property type="term" value="P:cell surface receptor signaling pathway"/>
    <property type="evidence" value="ECO:0007669"/>
    <property type="project" value="InterPro"/>
</dbReference>
<dbReference type="CDD" id="cd21037">
    <property type="entry name" value="MLKL_NTD"/>
    <property type="match status" value="1"/>
</dbReference>
<dbReference type="Pfam" id="PF22215">
    <property type="entry name" value="MLKL_N"/>
    <property type="match status" value="1"/>
</dbReference>
<feature type="region of interest" description="Disordered" evidence="5">
    <location>
        <begin position="1205"/>
        <end position="1233"/>
    </location>
</feature>
<comment type="caution">
    <text evidence="8">The sequence shown here is derived from an EMBL/GenBank/DDBJ whole genome shotgun (WGS) entry which is preliminary data.</text>
</comment>
<accession>A0A8H6XMY9</accession>
<protein>
    <submittedName>
        <fullName evidence="8">HET-domain-containing protein</fullName>
    </submittedName>
</protein>
<dbReference type="PROSITE" id="PS50088">
    <property type="entry name" value="ANK_REPEAT"/>
    <property type="match status" value="9"/>
</dbReference>
<feature type="repeat" description="ANK" evidence="3">
    <location>
        <begin position="888"/>
        <end position="920"/>
    </location>
</feature>
<dbReference type="InterPro" id="IPR051165">
    <property type="entry name" value="Multifunctional_ANK_Repeat"/>
</dbReference>
<feature type="repeat" description="ANK" evidence="3">
    <location>
        <begin position="918"/>
        <end position="950"/>
    </location>
</feature>
<evidence type="ECO:0000259" key="7">
    <source>
        <dbReference type="Pfam" id="PF24883"/>
    </source>
</evidence>
<feature type="repeat" description="ANK" evidence="3">
    <location>
        <begin position="793"/>
        <end position="825"/>
    </location>
</feature>
<keyword evidence="2 3" id="KW-0040">ANK repeat</keyword>
<dbReference type="InterPro" id="IPR002110">
    <property type="entry name" value="Ankyrin_rpt"/>
</dbReference>
<dbReference type="Gene3D" id="3.40.50.300">
    <property type="entry name" value="P-loop containing nucleotide triphosphate hydrolases"/>
    <property type="match status" value="1"/>
</dbReference>
<dbReference type="OrthoDB" id="7464126at2759"/>
<dbReference type="InterPro" id="IPR027417">
    <property type="entry name" value="P-loop_NTPase"/>
</dbReference>
<dbReference type="Gene3D" id="1.25.40.20">
    <property type="entry name" value="Ankyrin repeat-containing domain"/>
    <property type="match status" value="4"/>
</dbReference>
<dbReference type="PANTHER" id="PTHR24123:SF33">
    <property type="entry name" value="PROTEIN HOS4"/>
    <property type="match status" value="1"/>
</dbReference>
<feature type="coiled-coil region" evidence="4">
    <location>
        <begin position="24"/>
        <end position="92"/>
    </location>
</feature>
<feature type="repeat" description="ANK" evidence="3">
    <location>
        <begin position="1106"/>
        <end position="1138"/>
    </location>
</feature>
<dbReference type="InterPro" id="IPR036770">
    <property type="entry name" value="Ankyrin_rpt-contain_sf"/>
</dbReference>
<gene>
    <name evidence="8" type="ORF">MVEN_01775200</name>
</gene>
<dbReference type="PRINTS" id="PR01415">
    <property type="entry name" value="ANKYRIN"/>
</dbReference>
<feature type="repeat" description="ANK" evidence="3">
    <location>
        <begin position="759"/>
        <end position="791"/>
    </location>
</feature>
<evidence type="ECO:0000313" key="9">
    <source>
        <dbReference type="Proteomes" id="UP000620124"/>
    </source>
</evidence>
<evidence type="ECO:0000259" key="6">
    <source>
        <dbReference type="Pfam" id="PF22215"/>
    </source>
</evidence>
<dbReference type="Pfam" id="PF12796">
    <property type="entry name" value="Ank_2"/>
    <property type="match status" value="4"/>
</dbReference>
<keyword evidence="9" id="KW-1185">Reference proteome</keyword>
<evidence type="ECO:0000256" key="1">
    <source>
        <dbReference type="ARBA" id="ARBA00022737"/>
    </source>
</evidence>
<feature type="domain" description="Nephrocystin 3-like N-terminal" evidence="7">
    <location>
        <begin position="248"/>
        <end position="406"/>
    </location>
</feature>
<dbReference type="InterPro" id="IPR054000">
    <property type="entry name" value="MLKL_N"/>
</dbReference>
<feature type="domain" description="Mixed lineage kinase" evidence="6">
    <location>
        <begin position="15"/>
        <end position="138"/>
    </location>
</feature>
<dbReference type="Proteomes" id="UP000620124">
    <property type="component" value="Unassembled WGS sequence"/>
</dbReference>
<dbReference type="InterPro" id="IPR036537">
    <property type="entry name" value="Adaptor_Cbl_N_dom_sf"/>
</dbReference>
<keyword evidence="1" id="KW-0677">Repeat</keyword>
<evidence type="ECO:0000256" key="2">
    <source>
        <dbReference type="ARBA" id="ARBA00023043"/>
    </source>
</evidence>
<feature type="repeat" description="ANK" evidence="3">
    <location>
        <begin position="1138"/>
        <end position="1170"/>
    </location>
</feature>
<dbReference type="SUPFAM" id="SSF48403">
    <property type="entry name" value="Ankyrin repeat"/>
    <property type="match status" value="2"/>
</dbReference>
<evidence type="ECO:0000256" key="3">
    <source>
        <dbReference type="PROSITE-ProRule" id="PRU00023"/>
    </source>
</evidence>
<organism evidence="8 9">
    <name type="scientific">Mycena venus</name>
    <dbReference type="NCBI Taxonomy" id="2733690"/>
    <lineage>
        <taxon>Eukaryota</taxon>
        <taxon>Fungi</taxon>
        <taxon>Dikarya</taxon>
        <taxon>Basidiomycota</taxon>
        <taxon>Agaricomycotina</taxon>
        <taxon>Agaricomycetes</taxon>
        <taxon>Agaricomycetidae</taxon>
        <taxon>Agaricales</taxon>
        <taxon>Marasmiineae</taxon>
        <taxon>Mycenaceae</taxon>
        <taxon>Mycena</taxon>
    </lineage>
</organism>
<feature type="repeat" description="ANK" evidence="3">
    <location>
        <begin position="825"/>
        <end position="857"/>
    </location>
</feature>
<dbReference type="PROSITE" id="PS50297">
    <property type="entry name" value="ANK_REP_REGION"/>
    <property type="match status" value="9"/>
</dbReference>
<proteinExistence type="predicted"/>
<evidence type="ECO:0000313" key="8">
    <source>
        <dbReference type="EMBL" id="KAF7343426.1"/>
    </source>
</evidence>
<keyword evidence="4" id="KW-0175">Coiled coil</keyword>
<evidence type="ECO:0000256" key="5">
    <source>
        <dbReference type="SAM" id="MobiDB-lite"/>
    </source>
</evidence>
<evidence type="ECO:0000256" key="4">
    <source>
        <dbReference type="SAM" id="Coils"/>
    </source>
</evidence>
<dbReference type="PANTHER" id="PTHR24123">
    <property type="entry name" value="ANKYRIN REPEAT-CONTAINING"/>
    <property type="match status" value="1"/>
</dbReference>
<dbReference type="Pfam" id="PF24883">
    <property type="entry name" value="NPHP3_N"/>
    <property type="match status" value="1"/>
</dbReference>